<name>A0A6L6XY89_9ACTN</name>
<protein>
    <recommendedName>
        <fullName evidence="4">Sulfotransferase family protein</fullName>
    </recommendedName>
</protein>
<dbReference type="Proteomes" id="UP000473525">
    <property type="component" value="Unassembled WGS sequence"/>
</dbReference>
<proteinExistence type="predicted"/>
<organism evidence="2 3">
    <name type="scientific">Nocardioides agri</name>
    <dbReference type="NCBI Taxonomy" id="2682843"/>
    <lineage>
        <taxon>Bacteria</taxon>
        <taxon>Bacillati</taxon>
        <taxon>Actinomycetota</taxon>
        <taxon>Actinomycetes</taxon>
        <taxon>Propionibacteriales</taxon>
        <taxon>Nocardioidaceae</taxon>
        <taxon>Nocardioides</taxon>
    </lineage>
</organism>
<evidence type="ECO:0000313" key="3">
    <source>
        <dbReference type="Proteomes" id="UP000473525"/>
    </source>
</evidence>
<dbReference type="AlphaFoldDB" id="A0A6L6XY89"/>
<feature type="region of interest" description="Disordered" evidence="1">
    <location>
        <begin position="309"/>
        <end position="331"/>
    </location>
</feature>
<dbReference type="Gene3D" id="3.40.50.300">
    <property type="entry name" value="P-loop containing nucleotide triphosphate hydrolases"/>
    <property type="match status" value="1"/>
</dbReference>
<dbReference type="EMBL" id="WSEK01000004">
    <property type="protein sequence ID" value="MVQ50425.1"/>
    <property type="molecule type" value="Genomic_DNA"/>
</dbReference>
<accession>A0A6L6XY89</accession>
<evidence type="ECO:0000256" key="1">
    <source>
        <dbReference type="SAM" id="MobiDB-lite"/>
    </source>
</evidence>
<sequence length="351" mass="38878">MSVLVLVTGAARSGTSTMAGALHHLGLDVPGPYLRANASNPKGFYESRWAVRFHNRLIVRAGINVVDGRPDAFDRVQAVIDGKARRQLAGYLARHDRAPQLVVKDPRTVWAQQLWRDVGRDEGREVRYLSMLRHPAEVVSSRTTYYARGTSANEIRQQSTLNLMRWINTSLVSERETRGAVRSFAGYAELLQDWRGTMARVGAELGLRFDPPVDQKPHPVDDFIDPGLRRHTPSWDGMRVPDVLRSMAQEVWDAQVALAGSGGSDAEAWATLDQVGAAYHRLVDDGLLLSQETIQEAVRAARAAGIRQGRRDARATAVPPPAGPEARPVGDVRSRELLGVVTHRLINRSRR</sequence>
<comment type="caution">
    <text evidence="2">The sequence shown here is derived from an EMBL/GenBank/DDBJ whole genome shotgun (WGS) entry which is preliminary data.</text>
</comment>
<evidence type="ECO:0008006" key="4">
    <source>
        <dbReference type="Google" id="ProtNLM"/>
    </source>
</evidence>
<dbReference type="SUPFAM" id="SSF52540">
    <property type="entry name" value="P-loop containing nucleoside triphosphate hydrolases"/>
    <property type="match status" value="1"/>
</dbReference>
<keyword evidence="3" id="KW-1185">Reference proteome</keyword>
<evidence type="ECO:0000313" key="2">
    <source>
        <dbReference type="EMBL" id="MVQ50425.1"/>
    </source>
</evidence>
<dbReference type="RefSeq" id="WP_157343484.1">
    <property type="nucleotide sequence ID" value="NZ_WSEK01000004.1"/>
</dbReference>
<gene>
    <name evidence="2" type="ORF">GON03_14660</name>
</gene>
<dbReference type="InterPro" id="IPR027417">
    <property type="entry name" value="P-loop_NTPase"/>
</dbReference>
<reference evidence="2 3" key="1">
    <citation type="submission" date="2019-12" db="EMBL/GenBank/DDBJ databases">
        <authorList>
            <person name="Huq M.A."/>
        </authorList>
    </citation>
    <scope>NUCLEOTIDE SEQUENCE [LARGE SCALE GENOMIC DNA]</scope>
    <source>
        <strain evidence="2 3">MAH-18</strain>
    </source>
</reference>